<accession>A0A0A9HCR9</accession>
<name>A0A0A9HCR9_ARUDO</name>
<dbReference type="AlphaFoldDB" id="A0A0A9HCR9"/>
<protein>
    <submittedName>
        <fullName evidence="1">Uncharacterized protein</fullName>
    </submittedName>
</protein>
<reference evidence="1" key="2">
    <citation type="journal article" date="2015" name="Data Brief">
        <title>Shoot transcriptome of the giant reed, Arundo donax.</title>
        <authorList>
            <person name="Barrero R.A."/>
            <person name="Guerrero F.D."/>
            <person name="Moolhuijzen P."/>
            <person name="Goolsby J.A."/>
            <person name="Tidwell J."/>
            <person name="Bellgard S.E."/>
            <person name="Bellgard M.I."/>
        </authorList>
    </citation>
    <scope>NUCLEOTIDE SEQUENCE</scope>
    <source>
        <tissue evidence="1">Shoot tissue taken approximately 20 cm above the soil surface</tissue>
    </source>
</reference>
<evidence type="ECO:0000313" key="1">
    <source>
        <dbReference type="EMBL" id="JAE32616.1"/>
    </source>
</evidence>
<proteinExistence type="predicted"/>
<reference evidence="1" key="1">
    <citation type="submission" date="2014-09" db="EMBL/GenBank/DDBJ databases">
        <authorList>
            <person name="Magalhaes I.L.F."/>
            <person name="Oliveira U."/>
            <person name="Santos F.R."/>
            <person name="Vidigal T.H.D.A."/>
            <person name="Brescovit A.D."/>
            <person name="Santos A.J."/>
        </authorList>
    </citation>
    <scope>NUCLEOTIDE SEQUENCE</scope>
    <source>
        <tissue evidence="1">Shoot tissue taken approximately 20 cm above the soil surface</tissue>
    </source>
</reference>
<sequence>MDSSSCSAESSLRCERLNPNLSSQYNYSNRSCSSGLICCAVEY</sequence>
<dbReference type="EMBL" id="GBRH01165280">
    <property type="protein sequence ID" value="JAE32616.1"/>
    <property type="molecule type" value="Transcribed_RNA"/>
</dbReference>
<organism evidence="1">
    <name type="scientific">Arundo donax</name>
    <name type="common">Giant reed</name>
    <name type="synonym">Donax arundinaceus</name>
    <dbReference type="NCBI Taxonomy" id="35708"/>
    <lineage>
        <taxon>Eukaryota</taxon>
        <taxon>Viridiplantae</taxon>
        <taxon>Streptophyta</taxon>
        <taxon>Embryophyta</taxon>
        <taxon>Tracheophyta</taxon>
        <taxon>Spermatophyta</taxon>
        <taxon>Magnoliopsida</taxon>
        <taxon>Liliopsida</taxon>
        <taxon>Poales</taxon>
        <taxon>Poaceae</taxon>
        <taxon>PACMAD clade</taxon>
        <taxon>Arundinoideae</taxon>
        <taxon>Arundineae</taxon>
        <taxon>Arundo</taxon>
    </lineage>
</organism>